<proteinExistence type="predicted"/>
<accession>A0A507QUE0</accession>
<dbReference type="InterPro" id="IPR001357">
    <property type="entry name" value="BRCT_dom"/>
</dbReference>
<sequence>MNPRPHTARPPQSSSTAVATPTPRNHLIFDPWNSASTGHQRAERRGPDNTAAWRNTREDILTRQFRGDPPSLINVNANTSIRQVPCAGDRDGSRNRLGCRDIRSYMVRKMKGGTSINSDSGSGSEKVDVKGRTGTAVVHVKKEENCSAMHHHHPSTLDIITASGNGTASRIFAGLTIYINGSTMPLISDHKLRHLLVSHGARIAISLTRRSVTHVIIGRPNKHKPSGPGAGGGLAAGKSQREIGNVGRGRVVKIVGVEWALESIKASKRLSEARFAVLRMASQSQRSVLGMFEASAG</sequence>
<dbReference type="GO" id="GO:0003887">
    <property type="term" value="F:DNA-directed DNA polymerase activity"/>
    <property type="evidence" value="ECO:0007669"/>
    <property type="project" value="TreeGrafter"/>
</dbReference>
<feature type="compositionally biased region" description="Polar residues" evidence="1">
    <location>
        <begin position="114"/>
        <end position="123"/>
    </location>
</feature>
<dbReference type="Gene3D" id="3.40.50.10190">
    <property type="entry name" value="BRCT domain"/>
    <property type="match status" value="1"/>
</dbReference>
<organism evidence="3 4">
    <name type="scientific">Monascus purpureus</name>
    <name type="common">Red mold</name>
    <name type="synonym">Monascus anka</name>
    <dbReference type="NCBI Taxonomy" id="5098"/>
    <lineage>
        <taxon>Eukaryota</taxon>
        <taxon>Fungi</taxon>
        <taxon>Dikarya</taxon>
        <taxon>Ascomycota</taxon>
        <taxon>Pezizomycotina</taxon>
        <taxon>Eurotiomycetes</taxon>
        <taxon>Eurotiomycetidae</taxon>
        <taxon>Eurotiales</taxon>
        <taxon>Aspergillaceae</taxon>
        <taxon>Monascus</taxon>
    </lineage>
</organism>
<feature type="region of interest" description="Disordered" evidence="1">
    <location>
        <begin position="112"/>
        <end position="131"/>
    </location>
</feature>
<keyword evidence="4" id="KW-1185">Reference proteome</keyword>
<dbReference type="PANTHER" id="PTHR45990:SF1">
    <property type="entry name" value="DNA REPAIR PROTEIN REV1"/>
    <property type="match status" value="1"/>
</dbReference>
<dbReference type="GO" id="GO:0070987">
    <property type="term" value="P:error-free translesion synthesis"/>
    <property type="evidence" value="ECO:0007669"/>
    <property type="project" value="TreeGrafter"/>
</dbReference>
<evidence type="ECO:0000256" key="1">
    <source>
        <dbReference type="SAM" id="MobiDB-lite"/>
    </source>
</evidence>
<feature type="region of interest" description="Disordered" evidence="1">
    <location>
        <begin position="218"/>
        <end position="238"/>
    </location>
</feature>
<dbReference type="PANTHER" id="PTHR45990">
    <property type="entry name" value="DNA REPAIR PROTEIN REV1"/>
    <property type="match status" value="1"/>
</dbReference>
<name>A0A507QUE0_MONPU</name>
<dbReference type="InterPro" id="IPR036420">
    <property type="entry name" value="BRCT_dom_sf"/>
</dbReference>
<dbReference type="SMART" id="SM00292">
    <property type="entry name" value="BRCT"/>
    <property type="match status" value="1"/>
</dbReference>
<dbReference type="Pfam" id="PF00533">
    <property type="entry name" value="BRCT"/>
    <property type="match status" value="1"/>
</dbReference>
<feature type="domain" description="BRCT" evidence="2">
    <location>
        <begin position="167"/>
        <end position="277"/>
    </location>
</feature>
<reference evidence="3 4" key="1">
    <citation type="submission" date="2019-06" db="EMBL/GenBank/DDBJ databases">
        <title>Wine fermentation using esterase from Monascus purpureus.</title>
        <authorList>
            <person name="Geng C."/>
            <person name="Zhang Y."/>
        </authorList>
    </citation>
    <scope>NUCLEOTIDE SEQUENCE [LARGE SCALE GENOMIC DNA]</scope>
    <source>
        <strain evidence="3">HQ1</strain>
    </source>
</reference>
<dbReference type="STRING" id="5098.A0A507QUE0"/>
<dbReference type="GO" id="GO:0042276">
    <property type="term" value="P:error-prone translesion synthesis"/>
    <property type="evidence" value="ECO:0007669"/>
    <property type="project" value="TreeGrafter"/>
</dbReference>
<evidence type="ECO:0000259" key="2">
    <source>
        <dbReference type="PROSITE" id="PS50172"/>
    </source>
</evidence>
<dbReference type="SUPFAM" id="SSF52113">
    <property type="entry name" value="BRCT domain"/>
    <property type="match status" value="1"/>
</dbReference>
<gene>
    <name evidence="3" type="ORF">MPDQ_007364</name>
</gene>
<dbReference type="GO" id="GO:0005634">
    <property type="term" value="C:nucleus"/>
    <property type="evidence" value="ECO:0007669"/>
    <property type="project" value="TreeGrafter"/>
</dbReference>
<feature type="region of interest" description="Disordered" evidence="1">
    <location>
        <begin position="1"/>
        <end position="49"/>
    </location>
</feature>
<feature type="compositionally biased region" description="Polar residues" evidence="1">
    <location>
        <begin position="10"/>
        <end position="23"/>
    </location>
</feature>
<evidence type="ECO:0000313" key="3">
    <source>
        <dbReference type="EMBL" id="TQB71649.1"/>
    </source>
</evidence>
<dbReference type="GO" id="GO:0017125">
    <property type="term" value="F:deoxycytidyl transferase activity"/>
    <property type="evidence" value="ECO:0007669"/>
    <property type="project" value="TreeGrafter"/>
</dbReference>
<dbReference type="AlphaFoldDB" id="A0A507QUE0"/>
<dbReference type="EMBL" id="VIFY01000077">
    <property type="protein sequence ID" value="TQB71649.1"/>
    <property type="molecule type" value="Genomic_DNA"/>
</dbReference>
<evidence type="ECO:0000313" key="4">
    <source>
        <dbReference type="Proteomes" id="UP000319663"/>
    </source>
</evidence>
<protein>
    <recommendedName>
        <fullName evidence="2">BRCT domain-containing protein</fullName>
    </recommendedName>
</protein>
<dbReference type="Proteomes" id="UP000319663">
    <property type="component" value="Unassembled WGS sequence"/>
</dbReference>
<dbReference type="PROSITE" id="PS50172">
    <property type="entry name" value="BRCT"/>
    <property type="match status" value="1"/>
</dbReference>
<comment type="caution">
    <text evidence="3">The sequence shown here is derived from an EMBL/GenBank/DDBJ whole genome shotgun (WGS) entry which is preliminary data.</text>
</comment>